<sequence length="410" mass="46783">LVWYRRKNDFHAVRGRLHSPEYKLSKIRSSTIMTDYNPNYCFSGKTASLNDLKEVPRKNITLLRALGHGAFGEVYEGQLLGMNNDNKPMQVAIKTLPEICSEQDEMDFLMEALIMSKFSHENIVRCIGVSLNILPRFILLELMTGGDMKSFLRQNRPRAGQTSLLSMRELLQMARDIAFGCRYLEENHFIHRDIAARNCLLTCPGPERVAKIGDFGMARDIYRSVNAGGGVSERKMVVNEYVSHFFNFFFLDFSFYFGPRASYYRKGGRAMLPVKWMPPEAFMEGIFTCKTDTWSFGVLLWEIFSLGYMPYPCKSNQEVLEFVTSGGRMDPPQNCPGPVYRIMTQCWQHCPEHRPNFSTILERINYCSQDPDVINTSLPVECAPTAEDDGGKFARPSEHTGSSLTPLLMP</sequence>
<feature type="non-terminal residue" evidence="10">
    <location>
        <position position="1"/>
    </location>
</feature>
<dbReference type="OMA" id="YQGFYRH"/>
<evidence type="ECO:0000313" key="12">
    <source>
        <dbReference type="Proteomes" id="UP000007303"/>
    </source>
</evidence>
<dbReference type="Ensembl" id="ENSTNIT00000020693.1">
    <property type="protein sequence ID" value="ENSTNIP00000020461.1"/>
    <property type="gene ID" value="ENSTNIG00000017323.1"/>
</dbReference>
<comment type="subcellular location">
    <subcellularLocation>
        <location evidence="1">Membrane</location>
        <topology evidence="1">Single-pass type I membrane protein</topology>
    </subcellularLocation>
</comment>
<dbReference type="STRING" id="99883.ENSTNIP00000020461"/>
<evidence type="ECO:0000256" key="4">
    <source>
        <dbReference type="ARBA" id="ARBA00023137"/>
    </source>
</evidence>
<dbReference type="CDD" id="cd05036">
    <property type="entry name" value="PTKc_ALK_LTK"/>
    <property type="match status" value="1"/>
</dbReference>
<feature type="compositionally biased region" description="Polar residues" evidence="8">
    <location>
        <begin position="399"/>
        <end position="410"/>
    </location>
</feature>
<dbReference type="PROSITE" id="PS50011">
    <property type="entry name" value="PROTEIN_KINASE_DOM"/>
    <property type="match status" value="1"/>
</dbReference>
<dbReference type="FunFam" id="1.10.510.10:FF:001927">
    <property type="entry name" value="Receptor protein-tyrosine kinase"/>
    <property type="match status" value="1"/>
</dbReference>
<evidence type="ECO:0000313" key="11">
    <source>
        <dbReference type="Ensembl" id="ENSTNIP00000020461.1"/>
    </source>
</evidence>
<dbReference type="Gene3D" id="3.30.200.20">
    <property type="entry name" value="Phosphorylase Kinase, domain 1"/>
    <property type="match status" value="1"/>
</dbReference>
<reference evidence="10" key="2">
    <citation type="submission" date="2004-02" db="EMBL/GenBank/DDBJ databases">
        <authorList>
            <consortium name="Genoscope"/>
            <consortium name="Whitehead Institute Centre for Genome Research"/>
        </authorList>
    </citation>
    <scope>NUCLEOTIDE SEQUENCE</scope>
</reference>
<dbReference type="InterPro" id="IPR017441">
    <property type="entry name" value="Protein_kinase_ATP_BS"/>
</dbReference>
<dbReference type="PANTHER" id="PTHR24416:SF627">
    <property type="entry name" value="TYROSINE-PROTEIN KINASE RECEPTOR"/>
    <property type="match status" value="1"/>
</dbReference>
<comment type="catalytic activity">
    <reaction evidence="6">
        <text>L-tyrosyl-[protein] + ATP = O-phospho-L-tyrosyl-[protein] + ADP + H(+)</text>
        <dbReference type="Rhea" id="RHEA:10596"/>
        <dbReference type="Rhea" id="RHEA-COMP:10136"/>
        <dbReference type="Rhea" id="RHEA-COMP:20101"/>
        <dbReference type="ChEBI" id="CHEBI:15378"/>
        <dbReference type="ChEBI" id="CHEBI:30616"/>
        <dbReference type="ChEBI" id="CHEBI:46858"/>
        <dbReference type="ChEBI" id="CHEBI:61978"/>
        <dbReference type="ChEBI" id="CHEBI:456216"/>
        <dbReference type="EC" id="2.7.10.1"/>
    </reaction>
</comment>
<keyword evidence="3 7" id="KW-0067">ATP-binding</keyword>
<dbReference type="EMBL" id="CAAE01015019">
    <property type="protein sequence ID" value="CAG10518.1"/>
    <property type="molecule type" value="Genomic_DNA"/>
</dbReference>
<name>Q4RM64_TETNG</name>
<dbReference type="GO" id="GO:0005886">
    <property type="term" value="C:plasma membrane"/>
    <property type="evidence" value="ECO:0007669"/>
    <property type="project" value="TreeGrafter"/>
</dbReference>
<reference evidence="10 12" key="1">
    <citation type="journal article" date="2004" name="Nature">
        <title>Genome duplication in the teleost fish Tetraodon nigroviridis reveals the early vertebrate proto-karyotype.</title>
        <authorList>
            <person name="Jaillon O."/>
            <person name="Aury J.-M."/>
            <person name="Brunet F."/>
            <person name="Petit J.-L."/>
            <person name="Stange-Thomann N."/>
            <person name="Mauceli E."/>
            <person name="Bouneau L."/>
            <person name="Fischer C."/>
            <person name="Ozouf-Costaz C."/>
            <person name="Bernot A."/>
            <person name="Nicaud S."/>
            <person name="Jaffe D."/>
            <person name="Fisher S."/>
            <person name="Lutfalla G."/>
            <person name="Dossat C."/>
            <person name="Segurens B."/>
            <person name="Dasilva C."/>
            <person name="Salanoubat M."/>
            <person name="Levy M."/>
            <person name="Boudet N."/>
            <person name="Castellano S."/>
            <person name="Anthouard V."/>
            <person name="Jubin C."/>
            <person name="Castelli V."/>
            <person name="Katinka M."/>
            <person name="Vacherie B."/>
            <person name="Biemont C."/>
            <person name="Skalli Z."/>
            <person name="Cattolico L."/>
            <person name="Poulain J."/>
            <person name="De Berardinis V."/>
            <person name="Cruaud C."/>
            <person name="Duprat S."/>
            <person name="Brottier P."/>
            <person name="Coutanceau J.-P."/>
            <person name="Gouzy J."/>
            <person name="Parra G."/>
            <person name="Lardier G."/>
            <person name="Chapple C."/>
            <person name="McKernan K.J."/>
            <person name="McEwan P."/>
            <person name="Bosak S."/>
            <person name="Kellis M."/>
            <person name="Volff J.-N."/>
            <person name="Guigo R."/>
            <person name="Zody M.C."/>
            <person name="Mesirov J."/>
            <person name="Lindblad-Toh K."/>
            <person name="Birren B."/>
            <person name="Nusbaum C."/>
            <person name="Kahn D."/>
            <person name="Robinson-Rechavi M."/>
            <person name="Laudet V."/>
            <person name="Schachter V."/>
            <person name="Quetier F."/>
            <person name="Saurin W."/>
            <person name="Scarpelli C."/>
            <person name="Wincker P."/>
            <person name="Lander E.S."/>
            <person name="Weissenbach J."/>
            <person name="Roest Crollius H."/>
        </authorList>
    </citation>
    <scope>NUCLEOTIDE SEQUENCE [LARGE SCALE GENOMIC DNA]</scope>
</reference>
<dbReference type="PANTHER" id="PTHR24416">
    <property type="entry name" value="TYROSINE-PROTEIN KINASE RECEPTOR"/>
    <property type="match status" value="1"/>
</dbReference>
<dbReference type="Proteomes" id="UP000007303">
    <property type="component" value="Unassembled WGS sequence"/>
</dbReference>
<accession>Q4RM64</accession>
<dbReference type="KEGG" id="tng:GSTEN00032194G001"/>
<feature type="domain" description="Protein kinase" evidence="9">
    <location>
        <begin position="60"/>
        <end position="373"/>
    </location>
</feature>
<feature type="compositionally biased region" description="Basic and acidic residues" evidence="8">
    <location>
        <begin position="389"/>
        <end position="398"/>
    </location>
</feature>
<keyword evidence="12" id="KW-1185">Reference proteome</keyword>
<feature type="region of interest" description="Disordered" evidence="8">
    <location>
        <begin position="385"/>
        <end position="410"/>
    </location>
</feature>
<dbReference type="GO" id="GO:0005524">
    <property type="term" value="F:ATP binding"/>
    <property type="evidence" value="ECO:0007669"/>
    <property type="project" value="UniProtKB-UniRule"/>
</dbReference>
<dbReference type="PROSITE" id="PS00107">
    <property type="entry name" value="PROTEIN_KINASE_ATP"/>
    <property type="match status" value="1"/>
</dbReference>
<dbReference type="PROSITE" id="PS00109">
    <property type="entry name" value="PROTEIN_KINASE_TYR"/>
    <property type="match status" value="1"/>
</dbReference>
<gene>
    <name evidence="10" type="ORF">GSTENG00032194001</name>
</gene>
<feature type="non-terminal residue" evidence="10">
    <location>
        <position position="410"/>
    </location>
</feature>
<evidence type="ECO:0000256" key="5">
    <source>
        <dbReference type="ARBA" id="ARBA00023170"/>
    </source>
</evidence>
<dbReference type="InterPro" id="IPR050122">
    <property type="entry name" value="RTK"/>
</dbReference>
<dbReference type="InterPro" id="IPR011009">
    <property type="entry name" value="Kinase-like_dom_sf"/>
</dbReference>
<keyword evidence="4" id="KW-0808">Transferase</keyword>
<evidence type="ECO:0000313" key="10">
    <source>
        <dbReference type="EMBL" id="CAG10518.1"/>
    </source>
</evidence>
<proteinExistence type="predicted"/>
<keyword evidence="4" id="KW-0829">Tyrosine-protein kinase</keyword>
<dbReference type="OrthoDB" id="73209at2759"/>
<evidence type="ECO:0000256" key="1">
    <source>
        <dbReference type="ARBA" id="ARBA00004479"/>
    </source>
</evidence>
<dbReference type="InterPro" id="IPR000719">
    <property type="entry name" value="Prot_kinase_dom"/>
</dbReference>
<evidence type="ECO:0000256" key="8">
    <source>
        <dbReference type="SAM" id="MobiDB-lite"/>
    </source>
</evidence>
<keyword evidence="2 7" id="KW-0547">Nucleotide-binding</keyword>
<dbReference type="AlphaFoldDB" id="Q4RM64"/>
<dbReference type="FunFam" id="3.30.200.20:FF:000117">
    <property type="entry name" value="Tyrosine-protein kinase receptor"/>
    <property type="match status" value="1"/>
</dbReference>
<protein>
    <submittedName>
        <fullName evidence="10">(spotted green pufferfish) hypothetical protein</fullName>
    </submittedName>
</protein>
<keyword evidence="5" id="KW-0675">Receptor</keyword>
<dbReference type="InterPro" id="IPR020635">
    <property type="entry name" value="Tyr_kinase_cat_dom"/>
</dbReference>
<evidence type="ECO:0000256" key="3">
    <source>
        <dbReference type="ARBA" id="ARBA00022840"/>
    </source>
</evidence>
<dbReference type="SMART" id="SM00219">
    <property type="entry name" value="TyrKc"/>
    <property type="match status" value="1"/>
</dbReference>
<reference evidence="11" key="3">
    <citation type="submission" date="2025-05" db="UniProtKB">
        <authorList>
            <consortium name="Ensembl"/>
        </authorList>
    </citation>
    <scope>IDENTIFICATION</scope>
</reference>
<dbReference type="GO" id="GO:0004714">
    <property type="term" value="F:transmembrane receptor protein tyrosine kinase activity"/>
    <property type="evidence" value="ECO:0007669"/>
    <property type="project" value="UniProtKB-EC"/>
</dbReference>
<dbReference type="GO" id="GO:0042127">
    <property type="term" value="P:regulation of cell population proliferation"/>
    <property type="evidence" value="ECO:0007669"/>
    <property type="project" value="TreeGrafter"/>
</dbReference>
<dbReference type="Gene3D" id="1.10.510.10">
    <property type="entry name" value="Transferase(Phosphotransferase) domain 1"/>
    <property type="match status" value="1"/>
</dbReference>
<evidence type="ECO:0000259" key="9">
    <source>
        <dbReference type="PROSITE" id="PS50011"/>
    </source>
</evidence>
<dbReference type="InterPro" id="IPR001245">
    <property type="entry name" value="Ser-Thr/Tyr_kinase_cat_dom"/>
</dbReference>
<evidence type="ECO:0000256" key="7">
    <source>
        <dbReference type="PROSITE-ProRule" id="PRU10141"/>
    </source>
</evidence>
<dbReference type="SUPFAM" id="SSF56112">
    <property type="entry name" value="Protein kinase-like (PK-like)"/>
    <property type="match status" value="1"/>
</dbReference>
<dbReference type="GO" id="GO:0007169">
    <property type="term" value="P:cell surface receptor protein tyrosine kinase signaling pathway"/>
    <property type="evidence" value="ECO:0007669"/>
    <property type="project" value="TreeGrafter"/>
</dbReference>
<organism evidence="10">
    <name type="scientific">Tetraodon nigroviridis</name>
    <name type="common">Spotted green pufferfish</name>
    <name type="synonym">Chelonodon nigroviridis</name>
    <dbReference type="NCBI Taxonomy" id="99883"/>
    <lineage>
        <taxon>Eukaryota</taxon>
        <taxon>Metazoa</taxon>
        <taxon>Chordata</taxon>
        <taxon>Craniata</taxon>
        <taxon>Vertebrata</taxon>
        <taxon>Euteleostomi</taxon>
        <taxon>Actinopterygii</taxon>
        <taxon>Neopterygii</taxon>
        <taxon>Teleostei</taxon>
        <taxon>Neoteleostei</taxon>
        <taxon>Acanthomorphata</taxon>
        <taxon>Eupercaria</taxon>
        <taxon>Tetraodontiformes</taxon>
        <taxon>Tetradontoidea</taxon>
        <taxon>Tetraodontidae</taxon>
        <taxon>Tetraodon</taxon>
    </lineage>
</organism>
<dbReference type="InterPro" id="IPR008266">
    <property type="entry name" value="Tyr_kinase_AS"/>
</dbReference>
<evidence type="ECO:0000256" key="6">
    <source>
        <dbReference type="ARBA" id="ARBA00051243"/>
    </source>
</evidence>
<keyword evidence="4" id="KW-0418">Kinase</keyword>
<feature type="binding site" evidence="7">
    <location>
        <position position="94"/>
    </location>
    <ligand>
        <name>ATP</name>
        <dbReference type="ChEBI" id="CHEBI:30616"/>
    </ligand>
</feature>
<dbReference type="GO" id="GO:0045664">
    <property type="term" value="P:regulation of neuron differentiation"/>
    <property type="evidence" value="ECO:0007669"/>
    <property type="project" value="TreeGrafter"/>
</dbReference>
<dbReference type="GO" id="GO:0043235">
    <property type="term" value="C:receptor complex"/>
    <property type="evidence" value="ECO:0007669"/>
    <property type="project" value="TreeGrafter"/>
</dbReference>
<evidence type="ECO:0000256" key="2">
    <source>
        <dbReference type="ARBA" id="ARBA00022741"/>
    </source>
</evidence>
<dbReference type="GeneTree" id="ENSGT00940000164602"/>
<dbReference type="Pfam" id="PF07714">
    <property type="entry name" value="PK_Tyr_Ser-Thr"/>
    <property type="match status" value="2"/>
</dbReference>